<dbReference type="AlphaFoldDB" id="A0A5B7IQG7"/>
<evidence type="ECO:0000313" key="2">
    <source>
        <dbReference type="EMBL" id="MPC84745.1"/>
    </source>
</evidence>
<sequence>MVEVEELVAGTVEEVEEEVVELEEEEEEMVEEVVVTPIVAEEEVEEEEEEEEVEDCLLSFLFLDFLFLVCGSKRRSHTDYLATVHVQA</sequence>
<keyword evidence="1" id="KW-0175">Coiled coil</keyword>
<protein>
    <submittedName>
        <fullName evidence="2">Uncharacterized protein</fullName>
    </submittedName>
</protein>
<organism evidence="2 3">
    <name type="scientific">Portunus trituberculatus</name>
    <name type="common">Swimming crab</name>
    <name type="synonym">Neptunus trituberculatus</name>
    <dbReference type="NCBI Taxonomy" id="210409"/>
    <lineage>
        <taxon>Eukaryota</taxon>
        <taxon>Metazoa</taxon>
        <taxon>Ecdysozoa</taxon>
        <taxon>Arthropoda</taxon>
        <taxon>Crustacea</taxon>
        <taxon>Multicrustacea</taxon>
        <taxon>Malacostraca</taxon>
        <taxon>Eumalacostraca</taxon>
        <taxon>Eucarida</taxon>
        <taxon>Decapoda</taxon>
        <taxon>Pleocyemata</taxon>
        <taxon>Brachyura</taxon>
        <taxon>Eubrachyura</taxon>
        <taxon>Portunoidea</taxon>
        <taxon>Portunidae</taxon>
        <taxon>Portuninae</taxon>
        <taxon>Portunus</taxon>
    </lineage>
</organism>
<name>A0A5B7IQG7_PORTR</name>
<dbReference type="Proteomes" id="UP000324222">
    <property type="component" value="Unassembled WGS sequence"/>
</dbReference>
<reference evidence="2 3" key="1">
    <citation type="submission" date="2019-05" db="EMBL/GenBank/DDBJ databases">
        <title>Another draft genome of Portunus trituberculatus and its Hox gene families provides insights of decapod evolution.</title>
        <authorList>
            <person name="Jeong J.-H."/>
            <person name="Song I."/>
            <person name="Kim S."/>
            <person name="Choi T."/>
            <person name="Kim D."/>
            <person name="Ryu S."/>
            <person name="Kim W."/>
        </authorList>
    </citation>
    <scope>NUCLEOTIDE SEQUENCE [LARGE SCALE GENOMIC DNA]</scope>
    <source>
        <tissue evidence="2">Muscle</tissue>
    </source>
</reference>
<proteinExistence type="predicted"/>
<evidence type="ECO:0000256" key="1">
    <source>
        <dbReference type="SAM" id="Coils"/>
    </source>
</evidence>
<evidence type="ECO:0000313" key="3">
    <source>
        <dbReference type="Proteomes" id="UP000324222"/>
    </source>
</evidence>
<feature type="coiled-coil region" evidence="1">
    <location>
        <begin position="5"/>
        <end position="32"/>
    </location>
</feature>
<accession>A0A5B7IQG7</accession>
<gene>
    <name evidence="2" type="ORF">E2C01_079494</name>
</gene>
<keyword evidence="3" id="KW-1185">Reference proteome</keyword>
<comment type="caution">
    <text evidence="2">The sequence shown here is derived from an EMBL/GenBank/DDBJ whole genome shotgun (WGS) entry which is preliminary data.</text>
</comment>
<dbReference type="EMBL" id="VSRR010066318">
    <property type="protein sequence ID" value="MPC84745.1"/>
    <property type="molecule type" value="Genomic_DNA"/>
</dbReference>